<dbReference type="PANTHER" id="PTHR19879">
    <property type="entry name" value="TRANSCRIPTION INITIATION FACTOR TFIID"/>
    <property type="match status" value="1"/>
</dbReference>
<feature type="domain" description="HTH cro/C1-type" evidence="3">
    <location>
        <begin position="22"/>
        <end position="77"/>
    </location>
</feature>
<dbReference type="RefSeq" id="WP_269662674.1">
    <property type="nucleotide sequence ID" value="NZ_CP114413.1"/>
</dbReference>
<dbReference type="SUPFAM" id="SSF52540">
    <property type="entry name" value="P-loop containing nucleoside triphosphate hydrolases"/>
    <property type="match status" value="1"/>
</dbReference>
<dbReference type="InterPro" id="IPR010982">
    <property type="entry name" value="Lambda_DNA-bd_dom_sf"/>
</dbReference>
<feature type="transmembrane region" description="Helical" evidence="2">
    <location>
        <begin position="509"/>
        <end position="531"/>
    </location>
</feature>
<keyword evidence="2" id="KW-1133">Transmembrane helix</keyword>
<dbReference type="Pfam" id="PF00400">
    <property type="entry name" value="WD40"/>
    <property type="match status" value="1"/>
</dbReference>
<dbReference type="EMBL" id="CP114413">
    <property type="protein sequence ID" value="WAZ25192.1"/>
    <property type="molecule type" value="Genomic_DNA"/>
</dbReference>
<reference evidence="4" key="1">
    <citation type="submission" date="2022-12" db="EMBL/GenBank/DDBJ databases">
        <authorList>
            <person name="Ruckert C."/>
            <person name="Busche T."/>
            <person name="Kalinowski J."/>
            <person name="Wittmann C."/>
        </authorList>
    </citation>
    <scope>NUCLEOTIDE SEQUENCE</scope>
    <source>
        <strain evidence="4">DSM 40467</strain>
    </source>
</reference>
<evidence type="ECO:0000313" key="4">
    <source>
        <dbReference type="EMBL" id="WAZ25192.1"/>
    </source>
</evidence>
<proteinExistence type="predicted"/>
<dbReference type="CDD" id="cd00093">
    <property type="entry name" value="HTH_XRE"/>
    <property type="match status" value="1"/>
</dbReference>
<evidence type="ECO:0000259" key="3">
    <source>
        <dbReference type="PROSITE" id="PS50943"/>
    </source>
</evidence>
<dbReference type="InterPro" id="IPR027417">
    <property type="entry name" value="P-loop_NTPase"/>
</dbReference>
<evidence type="ECO:0000256" key="2">
    <source>
        <dbReference type="SAM" id="Phobius"/>
    </source>
</evidence>
<keyword evidence="2" id="KW-0472">Membrane</keyword>
<keyword evidence="5" id="KW-1185">Reference proteome</keyword>
<evidence type="ECO:0000313" key="5">
    <source>
        <dbReference type="Proteomes" id="UP001164439"/>
    </source>
</evidence>
<dbReference type="PROSITE" id="PS50943">
    <property type="entry name" value="HTH_CROC1"/>
    <property type="match status" value="1"/>
</dbReference>
<dbReference type="SMART" id="SM00530">
    <property type="entry name" value="HTH_XRE"/>
    <property type="match status" value="1"/>
</dbReference>
<dbReference type="Gene3D" id="2.130.10.10">
    <property type="entry name" value="YVTN repeat-like/Quinoprotein amine dehydrogenase"/>
    <property type="match status" value="1"/>
</dbReference>
<evidence type="ECO:0000256" key="1">
    <source>
        <dbReference type="PROSITE-ProRule" id="PRU00221"/>
    </source>
</evidence>
<dbReference type="InterPro" id="IPR015943">
    <property type="entry name" value="WD40/YVTN_repeat-like_dom_sf"/>
</dbReference>
<feature type="repeat" description="WD" evidence="1">
    <location>
        <begin position="1013"/>
        <end position="1036"/>
    </location>
</feature>
<dbReference type="Pfam" id="PF20703">
    <property type="entry name" value="nSTAND1"/>
    <property type="match status" value="1"/>
</dbReference>
<dbReference type="SUPFAM" id="SSF47413">
    <property type="entry name" value="lambda repressor-like DNA-binding domains"/>
    <property type="match status" value="1"/>
</dbReference>
<dbReference type="SUPFAM" id="SSF50998">
    <property type="entry name" value="Quinoprotein alcohol dehydrogenase-like"/>
    <property type="match status" value="1"/>
</dbReference>
<protein>
    <recommendedName>
        <fullName evidence="3">HTH cro/C1-type domain-containing protein</fullName>
    </recommendedName>
</protein>
<dbReference type="InterPro" id="IPR001680">
    <property type="entry name" value="WD40_rpt"/>
</dbReference>
<dbReference type="InterPro" id="IPR011047">
    <property type="entry name" value="Quinoprotein_ADH-like_sf"/>
</dbReference>
<keyword evidence="1" id="KW-0853">WD repeat</keyword>
<keyword evidence="2" id="KW-0812">Transmembrane</keyword>
<name>A0ABY7KQ27_9ACTN</name>
<dbReference type="PANTHER" id="PTHR19879:SF9">
    <property type="entry name" value="TRANSCRIPTION INITIATION FACTOR TFIID SUBUNIT 5"/>
    <property type="match status" value="1"/>
</dbReference>
<dbReference type="Gene3D" id="2.120.10.30">
    <property type="entry name" value="TolB, C-terminal domain"/>
    <property type="match status" value="1"/>
</dbReference>
<dbReference type="Proteomes" id="UP001164439">
    <property type="component" value="Chromosome"/>
</dbReference>
<dbReference type="InterPro" id="IPR049052">
    <property type="entry name" value="nSTAND1"/>
</dbReference>
<dbReference type="Gene3D" id="1.10.260.40">
    <property type="entry name" value="lambda repressor-like DNA-binding domains"/>
    <property type="match status" value="1"/>
</dbReference>
<dbReference type="InterPro" id="IPR001387">
    <property type="entry name" value="Cro/C1-type_HTH"/>
</dbReference>
<dbReference type="SMART" id="SM00320">
    <property type="entry name" value="WD40"/>
    <property type="match status" value="3"/>
</dbReference>
<accession>A0ABY7KQ27</accession>
<dbReference type="InterPro" id="IPR011042">
    <property type="entry name" value="6-blade_b-propeller_TolB-like"/>
</dbReference>
<sequence>MGRREKPLDPGEGPVQRFAYELRKLRDETGGLTYRAMAERAGYSAPTLAAAAGGERLPSAAVLTAYVTACGGDPEEWARRLREALAETRVPDDPEDGGGPYPGLARFGTGDGDHFHGRDDLIAELLRLTARTRFAAVVGASGSGKSSLLRAGLIPALRTVDPVEHRPAVIRLLTPGPHPAKAHEELFTPHDGPGDTLLVVDQFEELFTLCAEPGERDRFLGRLLTATDPASRLRVVIAVRADFYGRCAEHGPLAEALRDAALLVGPMSPRGLREAVVRPAAARRLVVERALTARIVADVTGEPGGLPLMAHALREVWRRRSGKALTLAAYEAIGGVHGAVAHTAEAAYARCTPAEAAAARALLLRLVQPGDGTEDTRRPITRTELDADATTTDVLERLVGERLLTVDGDTVELAHEALIGAWPRLRGWVEEDRERLRLHRGLTEAAHAWTELDRDAGALYRGIRLTEARETFGEGDGAELSRGERDFLAASVVAHEGARRAATRAARRLRALTGALAVLLCLAVVAGVAAWRQSGVSSRQRDEAEARRAAGLVDTLRNTEPRTAMRLALAAWRTADLPETRTALRTAAAQSEQDAFVQPEEGGRVLNAPAWLSRDGRILTTVVRDKAVQWDVPSHRQLRSVRLDGLSEGVTDVSDDGRRIAYRTPGSRNGLVVAGLADGSTHRLPTGPWTDTDVAFGAGGETLLLRRLNRDADDGRATLEVWDVRRERMLMRYDRGNDDGALPVLSSGDRHIAWCARDATGLRVLDTGKGRLVTGDIPEATERALCQGEDLTFTPDGRAVASGTSEGIVTWDFRAGRERPRLPIAAGAIQVEFAGPYALAWGLDTFTLWRTDLPDPADDAPREPLLTYPVAGRTIGDIRLDPAQDVLRYREGGRTSVVRTLSLHGLMDDAWHSRAAERVPRNRIAGTEILARDPDGRTALTAEGVLVDTETGEPRPGIKGVQGEDYLRAAAFSRDGRSLAVADGQGRVTLWDKRTWRRTAVLRAVGSTVHEETLAFSADGSLLAVGAPDGSVHVWETATPSLPPAVLPVGDGPPLALRFTSGDGALRVGTAHLAERLVPLSPDRAAATVCERADGGLTEAQWRRWFPSAGYRPTCGEA</sequence>
<organism evidence="4 5">
    <name type="scientific">Streptomyces cinnabarinus</name>
    <dbReference type="NCBI Taxonomy" id="67287"/>
    <lineage>
        <taxon>Bacteria</taxon>
        <taxon>Bacillati</taxon>
        <taxon>Actinomycetota</taxon>
        <taxon>Actinomycetes</taxon>
        <taxon>Kitasatosporales</taxon>
        <taxon>Streptomycetaceae</taxon>
        <taxon>Streptomyces</taxon>
    </lineage>
</organism>
<gene>
    <name evidence="4" type="ORF">STRCI_006668</name>
</gene>
<dbReference type="PROSITE" id="PS50082">
    <property type="entry name" value="WD_REPEATS_2"/>
    <property type="match status" value="1"/>
</dbReference>